<gene>
    <name evidence="2" type="ORF">ENM88_06040</name>
    <name evidence="1" type="ORF">ENV88_07215</name>
</gene>
<dbReference type="AlphaFoldDB" id="A0A7C3SMW9"/>
<organism evidence="1">
    <name type="scientific">Thermofilum pendens</name>
    <dbReference type="NCBI Taxonomy" id="2269"/>
    <lineage>
        <taxon>Archaea</taxon>
        <taxon>Thermoproteota</taxon>
        <taxon>Thermoprotei</taxon>
        <taxon>Thermofilales</taxon>
        <taxon>Thermofilaceae</taxon>
        <taxon>Thermofilum</taxon>
    </lineage>
</organism>
<protein>
    <submittedName>
        <fullName evidence="1">Uncharacterized protein</fullName>
    </submittedName>
</protein>
<sequence length="92" mass="10645">MRLQEVSGYLYVTLWDKQYKRPRRFYLGRSSDPRLAELLKAAVELRIPEEEVEDYLARQVDPGLRMTKPELAVFSVVLGVLSCQWSGGSRAR</sequence>
<evidence type="ECO:0000313" key="2">
    <source>
        <dbReference type="EMBL" id="HHP05285.1"/>
    </source>
</evidence>
<reference evidence="1" key="1">
    <citation type="journal article" date="2020" name="mSystems">
        <title>Genome- and Community-Level Interaction Insights into Carbon Utilization and Element Cycling Functions of Hydrothermarchaeota in Hydrothermal Sediment.</title>
        <authorList>
            <person name="Zhou Z."/>
            <person name="Liu Y."/>
            <person name="Xu W."/>
            <person name="Pan J."/>
            <person name="Luo Z.H."/>
            <person name="Li M."/>
        </authorList>
    </citation>
    <scope>NUCLEOTIDE SEQUENCE [LARGE SCALE GENOMIC DNA]</scope>
    <source>
        <strain evidence="2">SpSt-1125</strain>
        <strain evidence="1">SpSt-8</strain>
    </source>
</reference>
<name>A0A7C3SMW9_THEPE</name>
<dbReference type="EMBL" id="DTIB01000124">
    <property type="protein sequence ID" value="HGB25789.1"/>
    <property type="molecule type" value="Genomic_DNA"/>
</dbReference>
<accession>A0A7C3SMW9</accession>
<dbReference type="EMBL" id="DRZM01000173">
    <property type="protein sequence ID" value="HHP05285.1"/>
    <property type="molecule type" value="Genomic_DNA"/>
</dbReference>
<comment type="caution">
    <text evidence="1">The sequence shown here is derived from an EMBL/GenBank/DDBJ whole genome shotgun (WGS) entry which is preliminary data.</text>
</comment>
<proteinExistence type="predicted"/>
<evidence type="ECO:0000313" key="1">
    <source>
        <dbReference type="EMBL" id="HGB25789.1"/>
    </source>
</evidence>